<dbReference type="EMBL" id="CP002049">
    <property type="protein sequence ID" value="ADI14634.1"/>
    <property type="molecule type" value="Genomic_DNA"/>
</dbReference>
<dbReference type="Proteomes" id="UP000000379">
    <property type="component" value="Chromosome"/>
</dbReference>
<keyword evidence="4" id="KW-1185">Reference proteome</keyword>
<dbReference type="GO" id="GO:0008757">
    <property type="term" value="F:S-adenosylmethionine-dependent methyltransferase activity"/>
    <property type="evidence" value="ECO:0007669"/>
    <property type="project" value="InterPro"/>
</dbReference>
<feature type="domain" description="Methyltransferase type 11" evidence="2">
    <location>
        <begin position="69"/>
        <end position="163"/>
    </location>
</feature>
<accession>D7CXN2</accession>
<dbReference type="InterPro" id="IPR050447">
    <property type="entry name" value="Erg6_SMT_methyltransf"/>
</dbReference>
<organism evidence="3 4">
    <name type="scientific">Truepera radiovictrix (strain DSM 17093 / CIP 108686 / LMG 22925 / RQ-24)</name>
    <dbReference type="NCBI Taxonomy" id="649638"/>
    <lineage>
        <taxon>Bacteria</taxon>
        <taxon>Thermotogati</taxon>
        <taxon>Deinococcota</taxon>
        <taxon>Deinococci</taxon>
        <taxon>Trueperales</taxon>
        <taxon>Trueperaceae</taxon>
        <taxon>Truepera</taxon>
    </lineage>
</organism>
<proteinExistence type="predicted"/>
<sequence length="282" mass="30972">MITPRTPPSRERVAHHYDELDPLYRRLWGEHLHHGLWRSGRESPASATLRLLDEVAARAALRPGMAVCDVGAGYGATARYLAQRLGAHVTALTLSSAQAAYARAQPLASGAPPPRYLLRDWLDNGLPDAAFDAVLALESTEHMPLAPCLREVYRVLKPGGRFVACVWLAREGAGALEVRALLEPICREGRLVGLCSLREYGAALERAGFAVKRADDVSPLVRRTWGVVLGRLAWGLLTRGELWAYLLGAGHLERPFGVTVLRLWLAYRTGALRYGIFSAVRP</sequence>
<reference evidence="4" key="1">
    <citation type="submission" date="2010-05" db="EMBL/GenBank/DDBJ databases">
        <title>The complete genome of Truepera radiovictris DSM 17093.</title>
        <authorList>
            <consortium name="US DOE Joint Genome Institute (JGI-PGF)"/>
            <person name="Lucas S."/>
            <person name="Copeland A."/>
            <person name="Lapidus A."/>
            <person name="Glavina del Rio T."/>
            <person name="Dalin E."/>
            <person name="Tice H."/>
            <person name="Bruce D."/>
            <person name="Goodwin L."/>
            <person name="Pitluck S."/>
            <person name="Kyrpides N."/>
            <person name="Mavromatis K."/>
            <person name="Ovchinnikova G."/>
            <person name="Munk A.C."/>
            <person name="Detter J.C."/>
            <person name="Han C."/>
            <person name="Tapia R."/>
            <person name="Land M."/>
            <person name="Hauser L."/>
            <person name="Markowitz V."/>
            <person name="Cheng J.-F."/>
            <person name="Hugenholtz P."/>
            <person name="Woyke T."/>
            <person name="Wu D."/>
            <person name="Tindall B."/>
            <person name="Pomrenke H.G."/>
            <person name="Brambilla E."/>
            <person name="Klenk H.-P."/>
            <person name="Eisen J.A."/>
        </authorList>
    </citation>
    <scope>NUCLEOTIDE SEQUENCE [LARGE SCALE GENOMIC DNA]</scope>
    <source>
        <strain evidence="4">DSM 17093 / CIP 108686 / LMG 22925 / RQ-24</strain>
    </source>
</reference>
<protein>
    <submittedName>
        <fullName evidence="3">Methyltransferase type 11</fullName>
    </submittedName>
</protein>
<dbReference type="STRING" id="649638.Trad_1513"/>
<dbReference type="Gene3D" id="3.40.50.150">
    <property type="entry name" value="Vaccinia Virus protein VP39"/>
    <property type="match status" value="1"/>
</dbReference>
<dbReference type="KEGG" id="tra:Trad_1513"/>
<dbReference type="PANTHER" id="PTHR44068:SF11">
    <property type="entry name" value="GERANYL DIPHOSPHATE 2-C-METHYLTRANSFERASE"/>
    <property type="match status" value="1"/>
</dbReference>
<dbReference type="SUPFAM" id="SSF53335">
    <property type="entry name" value="S-adenosyl-L-methionine-dependent methyltransferases"/>
    <property type="match status" value="1"/>
</dbReference>
<keyword evidence="1" id="KW-0808">Transferase</keyword>
<evidence type="ECO:0000313" key="3">
    <source>
        <dbReference type="EMBL" id="ADI14634.1"/>
    </source>
</evidence>
<dbReference type="RefSeq" id="WP_013178002.1">
    <property type="nucleotide sequence ID" value="NC_014221.1"/>
</dbReference>
<evidence type="ECO:0000259" key="2">
    <source>
        <dbReference type="Pfam" id="PF08241"/>
    </source>
</evidence>
<dbReference type="PANTHER" id="PTHR44068">
    <property type="entry name" value="ZGC:194242"/>
    <property type="match status" value="1"/>
</dbReference>
<dbReference type="Pfam" id="PF08241">
    <property type="entry name" value="Methyltransf_11"/>
    <property type="match status" value="1"/>
</dbReference>
<dbReference type="eggNOG" id="COG2230">
    <property type="taxonomic scope" value="Bacteria"/>
</dbReference>
<gene>
    <name evidence="3" type="ordered locus">Trad_1513</name>
</gene>
<dbReference type="OrthoDB" id="9769602at2"/>
<dbReference type="InterPro" id="IPR013216">
    <property type="entry name" value="Methyltransf_11"/>
</dbReference>
<dbReference type="HOGENOM" id="CLU_039068_6_0_0"/>
<dbReference type="CDD" id="cd02440">
    <property type="entry name" value="AdoMet_MTases"/>
    <property type="match status" value="1"/>
</dbReference>
<name>D7CXN2_TRURR</name>
<dbReference type="GO" id="GO:0032259">
    <property type="term" value="P:methylation"/>
    <property type="evidence" value="ECO:0007669"/>
    <property type="project" value="UniProtKB-KW"/>
</dbReference>
<dbReference type="InterPro" id="IPR029063">
    <property type="entry name" value="SAM-dependent_MTases_sf"/>
</dbReference>
<evidence type="ECO:0000313" key="4">
    <source>
        <dbReference type="Proteomes" id="UP000000379"/>
    </source>
</evidence>
<dbReference type="AlphaFoldDB" id="D7CXN2"/>
<evidence type="ECO:0000256" key="1">
    <source>
        <dbReference type="ARBA" id="ARBA00022679"/>
    </source>
</evidence>
<keyword evidence="3" id="KW-0489">Methyltransferase</keyword>
<reference evidence="3 4" key="2">
    <citation type="journal article" date="2011" name="Stand. Genomic Sci.">
        <title>Complete genome sequence of Truepera radiovictrix type strain (RQ-24).</title>
        <authorList>
            <person name="Ivanova N."/>
            <person name="Rohde C."/>
            <person name="Munk C."/>
            <person name="Nolan M."/>
            <person name="Lucas S."/>
            <person name="Del Rio T.G."/>
            <person name="Tice H."/>
            <person name="Deshpande S."/>
            <person name="Cheng J.F."/>
            <person name="Tapia R."/>
            <person name="Han C."/>
            <person name="Goodwin L."/>
            <person name="Pitluck S."/>
            <person name="Liolios K."/>
            <person name="Mavromatis K."/>
            <person name="Mikhailova N."/>
            <person name="Pati A."/>
            <person name="Chen A."/>
            <person name="Palaniappan K."/>
            <person name="Land M."/>
            <person name="Hauser L."/>
            <person name="Chang Y.J."/>
            <person name="Jeffries C.D."/>
            <person name="Brambilla E."/>
            <person name="Rohde M."/>
            <person name="Goker M."/>
            <person name="Tindall B.J."/>
            <person name="Woyke T."/>
            <person name="Bristow J."/>
            <person name="Eisen J.A."/>
            <person name="Markowitz V."/>
            <person name="Hugenholtz P."/>
            <person name="Kyrpides N.C."/>
            <person name="Klenk H.P."/>
            <person name="Lapidus A."/>
        </authorList>
    </citation>
    <scope>NUCLEOTIDE SEQUENCE [LARGE SCALE GENOMIC DNA]</scope>
    <source>
        <strain evidence="4">DSM 17093 / CIP 108686 / LMG 22925 / RQ-24</strain>
    </source>
</reference>